<evidence type="ECO:0000313" key="21">
    <source>
        <dbReference type="RefSeq" id="XP_033780589.1"/>
    </source>
</evidence>
<keyword evidence="8 19" id="KW-0732">Signal</keyword>
<evidence type="ECO:0000256" key="6">
    <source>
        <dbReference type="ARBA" id="ARBA00022703"/>
    </source>
</evidence>
<evidence type="ECO:0000256" key="10">
    <source>
        <dbReference type="ARBA" id="ARBA00022801"/>
    </source>
</evidence>
<protein>
    <recommendedName>
        <fullName evidence="14">Deoxyribonuclease-2-alpha</fullName>
        <ecNumber evidence="4">3.1.22.1</ecNumber>
    </recommendedName>
    <alternativeName>
        <fullName evidence="15">Acid DNase</fullName>
    </alternativeName>
    <alternativeName>
        <fullName evidence="17">Deoxyribonuclease II alpha</fullName>
    </alternativeName>
    <alternativeName>
        <fullName evidence="16">Lysosomal DNase II</fullName>
    </alternativeName>
</protein>
<accession>A0A6P8P9X0</accession>
<evidence type="ECO:0000256" key="15">
    <source>
        <dbReference type="ARBA" id="ARBA00041393"/>
    </source>
</evidence>
<feature type="signal peptide" evidence="19">
    <location>
        <begin position="1"/>
        <end position="16"/>
    </location>
</feature>
<dbReference type="FunCoup" id="A0A6P8P9X0">
    <property type="interactions" value="338"/>
</dbReference>
<comment type="catalytic activity">
    <reaction evidence="1">
        <text>Endonucleolytic cleavage to nucleoside 3'-phosphates and 3'-phosphooligonucleotide end-products.</text>
        <dbReference type="EC" id="3.1.22.1"/>
    </reaction>
</comment>
<dbReference type="OrthoDB" id="10261598at2759"/>
<keyword evidence="11" id="KW-1015">Disulfide bond</keyword>
<evidence type="ECO:0000256" key="2">
    <source>
        <dbReference type="ARBA" id="ARBA00004371"/>
    </source>
</evidence>
<evidence type="ECO:0000256" key="17">
    <source>
        <dbReference type="ARBA" id="ARBA00043033"/>
    </source>
</evidence>
<evidence type="ECO:0000256" key="19">
    <source>
        <dbReference type="SAM" id="SignalP"/>
    </source>
</evidence>
<evidence type="ECO:0000256" key="12">
    <source>
        <dbReference type="ARBA" id="ARBA00023180"/>
    </source>
</evidence>
<comment type="function">
    <text evidence="18">Hydrolyzes DNA under acidic conditions with a preference for double-stranded DNA. Plays a major role in the clearance of nucleic acids generated through apoptosis, hence preventing autoinflammation. Necessary for proper fetal development and for definitive erythropoiesis in fetal liver and bone marrow, where it degrades nuclear DNA expelled from erythroid precursor cells.</text>
</comment>
<evidence type="ECO:0000256" key="11">
    <source>
        <dbReference type="ARBA" id="ARBA00023157"/>
    </source>
</evidence>
<dbReference type="InterPro" id="IPR004947">
    <property type="entry name" value="DNase_II"/>
</dbReference>
<sequence length="363" mass="41336">MYHLLVLTSLAFCTRASISCYGESGQPVDWFIVYKLPKLKNFPLSDGMRYMYQDAMTCGWESGKALMNSTEGAVGRTLQQLYRARGNQTGDFAYVLYNDQPPNGFNPSNGGHTKGVVLLDKAQGFWLVHSTPHFPPTTKEEYSWPESGLHNGQSFLCITYGFDQFKEIGQQLRYNDIFSYDFSITGSFAQDFPDLLSAAKRMHLKTAPWNRQVTLTSLGGKKFISFSKYKLFDDDLYSGWVSQALKVDLLVQFWLNSRGTLQSNCSLSYHVYNVEQIFFSQELSFSSHIDHSKWGVSNSSRPWTCIGDMNRNKEEEKRGGGTVCTSDSQVWKSFHTLVSQCCDCSQRGHTMEHKVLTSHHKYK</sequence>
<dbReference type="Proteomes" id="UP000515159">
    <property type="component" value="Chromosome 16"/>
</dbReference>
<keyword evidence="13" id="KW-0458">Lysosome</keyword>
<reference evidence="21" key="1">
    <citation type="submission" date="2025-08" db="UniProtKB">
        <authorList>
            <consortium name="RefSeq"/>
        </authorList>
    </citation>
    <scope>IDENTIFICATION</scope>
</reference>
<name>A0A6P8P9X0_GEOSA</name>
<evidence type="ECO:0000256" key="14">
    <source>
        <dbReference type="ARBA" id="ARBA00039868"/>
    </source>
</evidence>
<evidence type="ECO:0000256" key="16">
    <source>
        <dbReference type="ARBA" id="ARBA00041918"/>
    </source>
</evidence>
<evidence type="ECO:0000256" key="8">
    <source>
        <dbReference type="ARBA" id="ARBA00022729"/>
    </source>
</evidence>
<evidence type="ECO:0000256" key="5">
    <source>
        <dbReference type="ARBA" id="ARBA00022473"/>
    </source>
</evidence>
<keyword evidence="9" id="KW-0255">Endonuclease</keyword>
<evidence type="ECO:0000256" key="4">
    <source>
        <dbReference type="ARBA" id="ARBA00012036"/>
    </source>
</evidence>
<evidence type="ECO:0000256" key="7">
    <source>
        <dbReference type="ARBA" id="ARBA00022722"/>
    </source>
</evidence>
<keyword evidence="6" id="KW-0053">Apoptosis</keyword>
<evidence type="ECO:0000256" key="13">
    <source>
        <dbReference type="ARBA" id="ARBA00023228"/>
    </source>
</evidence>
<dbReference type="PANTHER" id="PTHR10858">
    <property type="entry name" value="DEOXYRIBONUCLEASE II"/>
    <property type="match status" value="1"/>
</dbReference>
<dbReference type="PANTHER" id="PTHR10858:SF9">
    <property type="entry name" value="DEOXYRIBONUCLEASE-2-ALPHA"/>
    <property type="match status" value="1"/>
</dbReference>
<dbReference type="RefSeq" id="XP_033780589.1">
    <property type="nucleotide sequence ID" value="XM_033924698.1"/>
</dbReference>
<evidence type="ECO:0000256" key="1">
    <source>
        <dbReference type="ARBA" id="ARBA00000447"/>
    </source>
</evidence>
<evidence type="ECO:0000256" key="18">
    <source>
        <dbReference type="ARBA" id="ARBA00045381"/>
    </source>
</evidence>
<dbReference type="GO" id="GO:0006309">
    <property type="term" value="P:apoptotic DNA fragmentation"/>
    <property type="evidence" value="ECO:0007669"/>
    <property type="project" value="TreeGrafter"/>
</dbReference>
<dbReference type="EC" id="3.1.22.1" evidence="4"/>
<evidence type="ECO:0000256" key="9">
    <source>
        <dbReference type="ARBA" id="ARBA00022759"/>
    </source>
</evidence>
<comment type="similarity">
    <text evidence="3">Belongs to the DNase II family.</text>
</comment>
<dbReference type="GO" id="GO:0005764">
    <property type="term" value="C:lysosome"/>
    <property type="evidence" value="ECO:0007669"/>
    <property type="project" value="UniProtKB-SubCell"/>
</dbReference>
<keyword evidence="10" id="KW-0378">Hydrolase</keyword>
<evidence type="ECO:0000313" key="20">
    <source>
        <dbReference type="Proteomes" id="UP000515159"/>
    </source>
</evidence>
<dbReference type="KEGG" id="gsh:117350419"/>
<dbReference type="GeneID" id="117350419"/>
<dbReference type="CTD" id="1777"/>
<dbReference type="AlphaFoldDB" id="A0A6P8P9X0"/>
<evidence type="ECO:0000256" key="3">
    <source>
        <dbReference type="ARBA" id="ARBA00007527"/>
    </source>
</evidence>
<feature type="chain" id="PRO_5027968510" description="Deoxyribonuclease-2-alpha" evidence="19">
    <location>
        <begin position="17"/>
        <end position="363"/>
    </location>
</feature>
<proteinExistence type="inferred from homology"/>
<organism evidence="20 21">
    <name type="scientific">Geotrypetes seraphini</name>
    <name type="common">Gaboon caecilian</name>
    <name type="synonym">Caecilia seraphini</name>
    <dbReference type="NCBI Taxonomy" id="260995"/>
    <lineage>
        <taxon>Eukaryota</taxon>
        <taxon>Metazoa</taxon>
        <taxon>Chordata</taxon>
        <taxon>Craniata</taxon>
        <taxon>Vertebrata</taxon>
        <taxon>Euteleostomi</taxon>
        <taxon>Amphibia</taxon>
        <taxon>Gymnophiona</taxon>
        <taxon>Geotrypetes</taxon>
    </lineage>
</organism>
<keyword evidence="7" id="KW-0540">Nuclease</keyword>
<keyword evidence="12" id="KW-0325">Glycoprotein</keyword>
<comment type="subcellular location">
    <subcellularLocation>
        <location evidence="2">Lysosome</location>
    </subcellularLocation>
</comment>
<dbReference type="Pfam" id="PF03265">
    <property type="entry name" value="DNase_II"/>
    <property type="match status" value="1"/>
</dbReference>
<keyword evidence="5" id="KW-0217">Developmental protein</keyword>
<dbReference type="InParanoid" id="A0A6P8P9X0"/>
<keyword evidence="20" id="KW-1185">Reference proteome</keyword>
<gene>
    <name evidence="21" type="primary">DNASE2</name>
</gene>
<dbReference type="GO" id="GO:0004531">
    <property type="term" value="F:deoxyribonuclease II activity"/>
    <property type="evidence" value="ECO:0007669"/>
    <property type="project" value="UniProtKB-EC"/>
</dbReference>